<dbReference type="RefSeq" id="WP_221889992.1">
    <property type="nucleotide sequence ID" value="NZ_CP108085.1"/>
</dbReference>
<accession>A0ABZ1SNY7</accession>
<proteinExistence type="predicted"/>
<name>A0ABZ1SNY7_9ACTN</name>
<gene>
    <name evidence="1" type="ORF">OG913_34810</name>
</gene>
<evidence type="ECO:0000313" key="1">
    <source>
        <dbReference type="EMBL" id="WUP74486.1"/>
    </source>
</evidence>
<reference evidence="1" key="1">
    <citation type="submission" date="2022-10" db="EMBL/GenBank/DDBJ databases">
        <title>The complete genomes of actinobacterial strains from the NBC collection.</title>
        <authorList>
            <person name="Joergensen T.S."/>
            <person name="Alvarez Arevalo M."/>
            <person name="Sterndorff E.B."/>
            <person name="Faurdal D."/>
            <person name="Vuksanovic O."/>
            <person name="Mourched A.-S."/>
            <person name="Charusanti P."/>
            <person name="Shaw S."/>
            <person name="Blin K."/>
            <person name="Weber T."/>
        </authorList>
    </citation>
    <scope>NUCLEOTIDE SEQUENCE</scope>
    <source>
        <strain evidence="1">NBC_00254</strain>
    </source>
</reference>
<organism evidence="1 2">
    <name type="scientific">Microbispora hainanensis</name>
    <dbReference type="NCBI Taxonomy" id="568844"/>
    <lineage>
        <taxon>Bacteria</taxon>
        <taxon>Bacillati</taxon>
        <taxon>Actinomycetota</taxon>
        <taxon>Actinomycetes</taxon>
        <taxon>Streptosporangiales</taxon>
        <taxon>Streptosporangiaceae</taxon>
        <taxon>Microbispora</taxon>
    </lineage>
</organism>
<evidence type="ECO:0000313" key="2">
    <source>
        <dbReference type="Proteomes" id="UP001432011"/>
    </source>
</evidence>
<dbReference type="Proteomes" id="UP001432011">
    <property type="component" value="Chromosome"/>
</dbReference>
<keyword evidence="2" id="KW-1185">Reference proteome</keyword>
<protein>
    <submittedName>
        <fullName evidence="1">Uncharacterized protein</fullName>
    </submittedName>
</protein>
<dbReference type="EMBL" id="CP108085">
    <property type="protein sequence ID" value="WUP74486.1"/>
    <property type="molecule type" value="Genomic_DNA"/>
</dbReference>
<sequence length="107" mass="11522">MDESVRGDGFVLTVVGWSAEYSLALERLDAHGAKLLSVVPAGEDLPERALIWLPFSAVSKFISLFDQFATEVTPSGSPKNAALVANISELRLSLLHELRQPAGLFLG</sequence>